<accession>A0A426PXC2</accession>
<evidence type="ECO:0000313" key="1">
    <source>
        <dbReference type="EMBL" id="RRO85735.1"/>
    </source>
</evidence>
<dbReference type="Proteomes" id="UP000276526">
    <property type="component" value="Unassembled WGS sequence"/>
</dbReference>
<proteinExistence type="predicted"/>
<sequence>MTGSSERGRVGRWLAEHSRGCAAGVLTVAVAGGGVAVWSDAADRPAVATAEVAENSRRIVHTDVVDFYRKVCRAVAPVVDGPDRVSRVVEDTIGEPVDSAWTRRAGVVAEIAGTTRAAVDGLRGIDAPAGVPSPETPRGVDFAPGVGVAADRVADAAGTLDAAAGPGPGDADQARLSETTGRWQNQVGHVAGEASAALADLFGADPVPNSPTMDRIRASAECASLLDDHGVADGTVSDPAVELWGLVDAAVDGPGSVTEALDGFSDLDGQGQQDVGQAGAAVADRFERVADAARRHAGAVGRWDASRPGTPDGYGRAASRWAEDLSGMAEKAERCAGQWRQVSVSGDVDAWNSLVDGLSGQVSDLGDELSRARVRFGRDARVPNAATAEAIDAARGSDGDGAGAGGG</sequence>
<gene>
    <name evidence="1" type="ORF">CXF48_09800</name>
</gene>
<protein>
    <submittedName>
        <fullName evidence="1">Uncharacterized protein</fullName>
    </submittedName>
</protein>
<dbReference type="RefSeq" id="WP_125207362.1">
    <property type="nucleotide sequence ID" value="NZ_JAUKFU010000001.1"/>
</dbReference>
<reference evidence="1 2" key="1">
    <citation type="submission" date="2018-01" db="EMBL/GenBank/DDBJ databases">
        <title>Twenty Corynebacterium bovis Genomes.</title>
        <authorList>
            <person name="Gulvik C.A."/>
        </authorList>
    </citation>
    <scope>NUCLEOTIDE SEQUENCE [LARGE SCALE GENOMIC DNA]</scope>
    <source>
        <strain evidence="1 2">F6900</strain>
    </source>
</reference>
<comment type="caution">
    <text evidence="1">The sequence shown here is derived from an EMBL/GenBank/DDBJ whole genome shotgun (WGS) entry which is preliminary data.</text>
</comment>
<organism evidence="1 2">
    <name type="scientific">Corynebacterium bovis</name>
    <dbReference type="NCBI Taxonomy" id="36808"/>
    <lineage>
        <taxon>Bacteria</taxon>
        <taxon>Bacillati</taxon>
        <taxon>Actinomycetota</taxon>
        <taxon>Actinomycetes</taxon>
        <taxon>Mycobacteriales</taxon>
        <taxon>Corynebacteriaceae</taxon>
        <taxon>Corynebacterium</taxon>
    </lineage>
</organism>
<dbReference type="EMBL" id="PQNK01000018">
    <property type="protein sequence ID" value="RRO85735.1"/>
    <property type="molecule type" value="Genomic_DNA"/>
</dbReference>
<name>A0A426PXC2_9CORY</name>
<dbReference type="AlphaFoldDB" id="A0A426PXC2"/>
<evidence type="ECO:0000313" key="2">
    <source>
        <dbReference type="Proteomes" id="UP000276526"/>
    </source>
</evidence>